<reference evidence="2" key="1">
    <citation type="journal article" date="2018" name="J. Proteomics">
        <title>Exploring the molecular complexity of Triatoma dimidiata sialome.</title>
        <authorList>
            <person name="Santiago P.B."/>
            <person name="de Araujo C.N."/>
            <person name="Charneau S."/>
            <person name="Bastos I.M.D."/>
            <person name="Assumpcao T.C.F."/>
            <person name="Queiroz R.M.L."/>
            <person name="Praca Y.R."/>
            <person name="Cordeiro T.M."/>
            <person name="Garcia C.H.S."/>
            <person name="da Silva I.G."/>
            <person name="Raiol T."/>
            <person name="Motta F.N."/>
            <person name="de Araujo Oliveira J.V."/>
            <person name="de Sousa M.V."/>
            <person name="Ribeiro J.M.C."/>
            <person name="de Santana J.M."/>
        </authorList>
    </citation>
    <scope>NUCLEOTIDE SEQUENCE</scope>
    <source>
        <strain evidence="2">Santander</strain>
        <tissue evidence="2">Salivary glands</tissue>
    </source>
</reference>
<dbReference type="Gene3D" id="3.90.1200.10">
    <property type="match status" value="1"/>
</dbReference>
<feature type="domain" description="CHK kinase-like" evidence="1">
    <location>
        <begin position="122"/>
        <end position="315"/>
    </location>
</feature>
<proteinExistence type="predicted"/>
<organism evidence="2">
    <name type="scientific">Triatoma dimidiata</name>
    <name type="common">Kissing bug</name>
    <name type="synonym">Meccus dimidiatus</name>
    <dbReference type="NCBI Taxonomy" id="72491"/>
    <lineage>
        <taxon>Eukaryota</taxon>
        <taxon>Metazoa</taxon>
        <taxon>Ecdysozoa</taxon>
        <taxon>Arthropoda</taxon>
        <taxon>Hexapoda</taxon>
        <taxon>Insecta</taxon>
        <taxon>Pterygota</taxon>
        <taxon>Neoptera</taxon>
        <taxon>Paraneoptera</taxon>
        <taxon>Hemiptera</taxon>
        <taxon>Heteroptera</taxon>
        <taxon>Panheteroptera</taxon>
        <taxon>Cimicomorpha</taxon>
        <taxon>Reduviidae</taxon>
        <taxon>Triatominae</taxon>
        <taxon>Triatoma</taxon>
    </lineage>
</organism>
<accession>A0A0V0G3R7</accession>
<dbReference type="EMBL" id="GECL01003423">
    <property type="protein sequence ID" value="JAP02701.1"/>
    <property type="molecule type" value="Transcribed_RNA"/>
</dbReference>
<dbReference type="Pfam" id="PF02958">
    <property type="entry name" value="EcKL"/>
    <property type="match status" value="1"/>
</dbReference>
<evidence type="ECO:0000259" key="1">
    <source>
        <dbReference type="SMART" id="SM00587"/>
    </source>
</evidence>
<evidence type="ECO:0000313" key="2">
    <source>
        <dbReference type="EMBL" id="JAP02701.1"/>
    </source>
</evidence>
<dbReference type="InterPro" id="IPR004119">
    <property type="entry name" value="EcKL"/>
</dbReference>
<keyword evidence="2" id="KW-0418">Kinase</keyword>
<dbReference type="GO" id="GO:0016301">
    <property type="term" value="F:kinase activity"/>
    <property type="evidence" value="ECO:0007669"/>
    <property type="project" value="UniProtKB-KW"/>
</dbReference>
<dbReference type="InterPro" id="IPR011009">
    <property type="entry name" value="Kinase-like_dom_sf"/>
</dbReference>
<name>A0A0V0G3R7_TRIDM</name>
<sequence length="402" mass="47555">MEKEYLEIILRRKQNDMRVKKIVSVEYKPALDKGENYMSTLMRNKLVVLLGSGETAVKHLIVKSFPETEDHSAFLQEYFIFKNEIHVYSKILRDMKTLMEEFQDKRDQLWCEMVDYKPYHKLILQDLKDHQFYAQNRRETLDLQHCMFALKALARFHAMSAVLLKRCLLRPGEFETYIFSKEIIVKRVFAASMKVLGKGVKQSWGDEWSHLPDLFNKAADEIYNKLQDLIIPDASRFNVLNHGDCWTNNMLFKHVEDTNIPSAVRFVDYQLSHYNSFAWDVTYFIYSSIKPTIRREKFIDLLTTYHKALCYNLKLFHYPESDIPTIQQCMDEMERIKYFGALVLLSVYAITTADNDEPFDMDKNLKNEDDPEAGFNIQIFIDPKYRETVNDDLKDFIKEGLL</sequence>
<dbReference type="SMART" id="SM00587">
    <property type="entry name" value="CHK"/>
    <property type="match status" value="1"/>
</dbReference>
<keyword evidence="2" id="KW-0808">Transferase</keyword>
<dbReference type="SUPFAM" id="SSF56112">
    <property type="entry name" value="Protein kinase-like (PK-like)"/>
    <property type="match status" value="1"/>
</dbReference>
<dbReference type="InterPro" id="IPR015897">
    <property type="entry name" value="CHK_kinase-like"/>
</dbReference>
<dbReference type="PANTHER" id="PTHR11012">
    <property type="entry name" value="PROTEIN KINASE-LIKE DOMAIN-CONTAINING"/>
    <property type="match status" value="1"/>
</dbReference>
<dbReference type="AlphaFoldDB" id="A0A0V0G3R7"/>
<dbReference type="PANTHER" id="PTHR11012:SF56">
    <property type="entry name" value="CHK KINASE-LIKE DOMAIN-CONTAINING PROTEIN-RELATED"/>
    <property type="match status" value="1"/>
</dbReference>
<protein>
    <submittedName>
        <fullName evidence="2">Putative ecdysteroid kinase</fullName>
    </submittedName>
</protein>